<feature type="domain" description="Peptidase M3A/M3B catalytic" evidence="7">
    <location>
        <begin position="151"/>
        <end position="558"/>
    </location>
</feature>
<dbReference type="EMBL" id="GG663748">
    <property type="protein sequence ID" value="EEH52466.1"/>
    <property type="molecule type" value="Genomic_DNA"/>
</dbReference>
<evidence type="ECO:0000256" key="1">
    <source>
        <dbReference type="ARBA" id="ARBA00022670"/>
    </source>
</evidence>
<dbReference type="InterPro" id="IPR001567">
    <property type="entry name" value="Pept_M3A_M3B_dom"/>
</dbReference>
<proteinExistence type="inferred from homology"/>
<keyword evidence="3 6" id="KW-0378">Hydrolase</keyword>
<dbReference type="PANTHER" id="PTHR11804">
    <property type="entry name" value="PROTEASE M3 THIMET OLIGOPEPTIDASE-RELATED"/>
    <property type="match status" value="1"/>
</dbReference>
<dbReference type="eggNOG" id="ENOG502RSKJ">
    <property type="taxonomic scope" value="Eukaryota"/>
</dbReference>
<evidence type="ECO:0000256" key="2">
    <source>
        <dbReference type="ARBA" id="ARBA00022723"/>
    </source>
</evidence>
<dbReference type="RefSeq" id="XP_003063330.1">
    <property type="nucleotide sequence ID" value="XM_003063284.1"/>
</dbReference>
<gene>
    <name evidence="8" type="ORF">MICPUCDRAFT_53267</name>
</gene>
<evidence type="ECO:0000313" key="9">
    <source>
        <dbReference type="Proteomes" id="UP000001876"/>
    </source>
</evidence>
<dbReference type="OrthoDB" id="534666at2759"/>
<accession>C1N6F5</accession>
<dbReference type="InterPro" id="IPR045090">
    <property type="entry name" value="Pept_M3A_M3B"/>
</dbReference>
<sequence>MASAATAAPADVASFIETFNADYAKAHKAYEDNFWETKMNLEGNSVDALTSSFNALEAFLGDQAALDAVRGFLARDEREIPESSRVVLRQIEKTLKCYIVESADAKAVREKAVGLENKMNGARNKLKPTYVEANGETTEATFTVLRTKIRSAAEESVRKSCWEATRTTGPFLLANGFPEIIAERNRFARTLGYEDFYDMKVTQAEGFNKKRCFEMLDGLEAATAPLLKTALEKLEKEKGADALKPWNLSYALSGELSRDLDPYFPFENAPEVWGRSFAAMGIAYRGTKMRLDLCDRAGKYPNGFCHWPVAPHRGADGTWHSSEANFTSLATPDEVGSGNTALTTLMHEGGHAAHFANIEQGSPLFAQERAPFSVSLAETQSMFLDSLCGDAAWLGRYARDRSGAPVPWALLERSIKEKHPYEVFALRGMIAVPYFEKALYEMPEEDLTAENIARVADEIEHKIQGGLAARPLLSVPHITSDESSCYYHGYVFAEMAVHQTRAHFLKKYDGVIVDNPKIGPELLESYWTHGSGEPGFLKMVENLTGKPLSHDAWVASMAKDVPSLLADEKKEYDAAVAALPNTGAIDLGMRAVFVHGDEVIADSESAGGYVEATKEFKKWVNANWPKTAVAA</sequence>
<dbReference type="AlphaFoldDB" id="C1N6F5"/>
<evidence type="ECO:0000256" key="5">
    <source>
        <dbReference type="ARBA" id="ARBA00023049"/>
    </source>
</evidence>
<keyword evidence="1 6" id="KW-0645">Protease</keyword>
<dbReference type="GeneID" id="9688962"/>
<dbReference type="PANTHER" id="PTHR11804:SF84">
    <property type="entry name" value="SACCHAROLYSIN"/>
    <property type="match status" value="1"/>
</dbReference>
<evidence type="ECO:0000256" key="3">
    <source>
        <dbReference type="ARBA" id="ARBA00022801"/>
    </source>
</evidence>
<evidence type="ECO:0000256" key="4">
    <source>
        <dbReference type="ARBA" id="ARBA00022833"/>
    </source>
</evidence>
<evidence type="ECO:0000259" key="7">
    <source>
        <dbReference type="Pfam" id="PF01432"/>
    </source>
</evidence>
<keyword evidence="2 6" id="KW-0479">Metal-binding</keyword>
<name>C1N6F5_MICPC</name>
<dbReference type="GO" id="GO:0046872">
    <property type="term" value="F:metal ion binding"/>
    <property type="evidence" value="ECO:0007669"/>
    <property type="project" value="UniProtKB-UniRule"/>
</dbReference>
<evidence type="ECO:0000256" key="6">
    <source>
        <dbReference type="RuleBase" id="RU003435"/>
    </source>
</evidence>
<dbReference type="GO" id="GO:0006518">
    <property type="term" value="P:peptide metabolic process"/>
    <property type="evidence" value="ECO:0007669"/>
    <property type="project" value="TreeGrafter"/>
</dbReference>
<keyword evidence="5 6" id="KW-0482">Metalloprotease</keyword>
<dbReference type="OMA" id="NYFDYKV"/>
<dbReference type="GO" id="GO:0006508">
    <property type="term" value="P:proteolysis"/>
    <property type="evidence" value="ECO:0007669"/>
    <property type="project" value="UniProtKB-KW"/>
</dbReference>
<protein>
    <submittedName>
        <fullName evidence="8">Predicted protein</fullName>
    </submittedName>
</protein>
<dbReference type="Proteomes" id="UP000001876">
    <property type="component" value="Unassembled WGS sequence"/>
</dbReference>
<dbReference type="SUPFAM" id="SSF55486">
    <property type="entry name" value="Metalloproteases ('zincins'), catalytic domain"/>
    <property type="match status" value="1"/>
</dbReference>
<dbReference type="KEGG" id="mpp:MICPUCDRAFT_53267"/>
<organism evidence="9">
    <name type="scientific">Micromonas pusilla (strain CCMP1545)</name>
    <name type="common">Picoplanktonic green alga</name>
    <dbReference type="NCBI Taxonomy" id="564608"/>
    <lineage>
        <taxon>Eukaryota</taxon>
        <taxon>Viridiplantae</taxon>
        <taxon>Chlorophyta</taxon>
        <taxon>Mamiellophyceae</taxon>
        <taxon>Mamiellales</taxon>
        <taxon>Mamiellaceae</taxon>
        <taxon>Micromonas</taxon>
    </lineage>
</organism>
<keyword evidence="4 6" id="KW-0862">Zinc</keyword>
<comment type="cofactor">
    <cofactor evidence="6">
        <name>Zn(2+)</name>
        <dbReference type="ChEBI" id="CHEBI:29105"/>
    </cofactor>
    <text evidence="6">Binds 1 zinc ion.</text>
</comment>
<evidence type="ECO:0000313" key="8">
    <source>
        <dbReference type="EMBL" id="EEH52466.1"/>
    </source>
</evidence>
<dbReference type="Gene3D" id="1.10.1370.30">
    <property type="match status" value="2"/>
</dbReference>
<dbReference type="GO" id="GO:0004222">
    <property type="term" value="F:metalloendopeptidase activity"/>
    <property type="evidence" value="ECO:0007669"/>
    <property type="project" value="InterPro"/>
</dbReference>
<reference evidence="8 9" key="1">
    <citation type="journal article" date="2009" name="Science">
        <title>Green evolution and dynamic adaptations revealed by genomes of the marine picoeukaryotes Micromonas.</title>
        <authorList>
            <person name="Worden A.Z."/>
            <person name="Lee J.H."/>
            <person name="Mock T."/>
            <person name="Rouze P."/>
            <person name="Simmons M.P."/>
            <person name="Aerts A.L."/>
            <person name="Allen A.E."/>
            <person name="Cuvelier M.L."/>
            <person name="Derelle E."/>
            <person name="Everett M.V."/>
            <person name="Foulon E."/>
            <person name="Grimwood J."/>
            <person name="Gundlach H."/>
            <person name="Henrissat B."/>
            <person name="Napoli C."/>
            <person name="McDonald S.M."/>
            <person name="Parker M.S."/>
            <person name="Rombauts S."/>
            <person name="Salamov A."/>
            <person name="Von Dassow P."/>
            <person name="Badger J.H."/>
            <person name="Coutinho P.M."/>
            <person name="Demir E."/>
            <person name="Dubchak I."/>
            <person name="Gentemann C."/>
            <person name="Eikrem W."/>
            <person name="Gready J.E."/>
            <person name="John U."/>
            <person name="Lanier W."/>
            <person name="Lindquist E.A."/>
            <person name="Lucas S."/>
            <person name="Mayer K.F."/>
            <person name="Moreau H."/>
            <person name="Not F."/>
            <person name="Otillar R."/>
            <person name="Panaud O."/>
            <person name="Pangilinan J."/>
            <person name="Paulsen I."/>
            <person name="Piegu B."/>
            <person name="Poliakov A."/>
            <person name="Robbens S."/>
            <person name="Schmutz J."/>
            <person name="Toulza E."/>
            <person name="Wyss T."/>
            <person name="Zelensky A."/>
            <person name="Zhou K."/>
            <person name="Armbrust E.V."/>
            <person name="Bhattacharya D."/>
            <person name="Goodenough U.W."/>
            <person name="Van de Peer Y."/>
            <person name="Grigoriev I.V."/>
        </authorList>
    </citation>
    <scope>NUCLEOTIDE SEQUENCE [LARGE SCALE GENOMIC DNA]</scope>
    <source>
        <strain evidence="8 9">CCMP1545</strain>
    </source>
</reference>
<keyword evidence="9" id="KW-1185">Reference proteome</keyword>
<dbReference type="Pfam" id="PF01432">
    <property type="entry name" value="Peptidase_M3"/>
    <property type="match status" value="1"/>
</dbReference>
<comment type="similarity">
    <text evidence="6">Belongs to the peptidase M3 family.</text>
</comment>